<feature type="transmembrane region" description="Helical" evidence="1">
    <location>
        <begin position="21"/>
        <end position="44"/>
    </location>
</feature>
<accession>A0ABU1TCW3</accession>
<comment type="caution">
    <text evidence="2">The sequence shown here is derived from an EMBL/GenBank/DDBJ whole genome shotgun (WGS) entry which is preliminary data.</text>
</comment>
<keyword evidence="1" id="KW-0472">Membrane</keyword>
<keyword evidence="1" id="KW-0812">Transmembrane</keyword>
<keyword evidence="3" id="KW-1185">Reference proteome</keyword>
<evidence type="ECO:0000313" key="3">
    <source>
        <dbReference type="Proteomes" id="UP001247620"/>
    </source>
</evidence>
<sequence>MYFFRKKDPNRPTNINLRIMHFINALAILMFLAGIIYKLIQVFILKK</sequence>
<dbReference type="RefSeq" id="WP_310096167.1">
    <property type="nucleotide sequence ID" value="NZ_JAVDUU010000002.1"/>
</dbReference>
<dbReference type="Pfam" id="PF20498">
    <property type="entry name" value="DUF6728"/>
    <property type="match status" value="1"/>
</dbReference>
<reference evidence="2 3" key="1">
    <citation type="submission" date="2023-07" db="EMBL/GenBank/DDBJ databases">
        <title>Sorghum-associated microbial communities from plants grown in Nebraska, USA.</title>
        <authorList>
            <person name="Schachtman D."/>
        </authorList>
    </citation>
    <scope>NUCLEOTIDE SEQUENCE [LARGE SCALE GENOMIC DNA]</scope>
    <source>
        <strain evidence="2 3">3262</strain>
    </source>
</reference>
<dbReference type="InterPro" id="IPR046615">
    <property type="entry name" value="DUF6728"/>
</dbReference>
<organism evidence="2 3">
    <name type="scientific">Mucilaginibacter pocheonensis</name>
    <dbReference type="NCBI Taxonomy" id="398050"/>
    <lineage>
        <taxon>Bacteria</taxon>
        <taxon>Pseudomonadati</taxon>
        <taxon>Bacteroidota</taxon>
        <taxon>Sphingobacteriia</taxon>
        <taxon>Sphingobacteriales</taxon>
        <taxon>Sphingobacteriaceae</taxon>
        <taxon>Mucilaginibacter</taxon>
    </lineage>
</organism>
<dbReference type="EMBL" id="JAVDUU010000002">
    <property type="protein sequence ID" value="MDR6942706.1"/>
    <property type="molecule type" value="Genomic_DNA"/>
</dbReference>
<protein>
    <submittedName>
        <fullName evidence="2">Uncharacterized protein</fullName>
    </submittedName>
</protein>
<name>A0ABU1TCW3_9SPHI</name>
<gene>
    <name evidence="2" type="ORF">J2W55_002548</name>
</gene>
<evidence type="ECO:0000256" key="1">
    <source>
        <dbReference type="SAM" id="Phobius"/>
    </source>
</evidence>
<proteinExistence type="predicted"/>
<dbReference type="Proteomes" id="UP001247620">
    <property type="component" value="Unassembled WGS sequence"/>
</dbReference>
<keyword evidence="1" id="KW-1133">Transmembrane helix</keyword>
<evidence type="ECO:0000313" key="2">
    <source>
        <dbReference type="EMBL" id="MDR6942706.1"/>
    </source>
</evidence>